<evidence type="ECO:0000256" key="10">
    <source>
        <dbReference type="ARBA" id="ARBA00030178"/>
    </source>
</evidence>
<dbReference type="Pfam" id="PF00696">
    <property type="entry name" value="AA_kinase"/>
    <property type="match status" value="1"/>
</dbReference>
<dbReference type="PANTHER" id="PTHR23342">
    <property type="entry name" value="N-ACETYLGLUTAMATE SYNTHASE"/>
    <property type="match status" value="1"/>
</dbReference>
<dbReference type="GO" id="GO:0003991">
    <property type="term" value="F:acetylglutamate kinase activity"/>
    <property type="evidence" value="ECO:0007669"/>
    <property type="project" value="UniProtKB-EC"/>
</dbReference>
<dbReference type="GO" id="GO:0005737">
    <property type="term" value="C:cytoplasm"/>
    <property type="evidence" value="ECO:0007669"/>
    <property type="project" value="InterPro"/>
</dbReference>
<dbReference type="PIRSF" id="PIRSF000728">
    <property type="entry name" value="NAGK"/>
    <property type="match status" value="1"/>
</dbReference>
<evidence type="ECO:0000256" key="2">
    <source>
        <dbReference type="ARBA" id="ARBA00013065"/>
    </source>
</evidence>
<gene>
    <name evidence="14" type="ORF">ENJ10_04080</name>
</gene>
<dbReference type="EMBL" id="DRLD01000110">
    <property type="protein sequence ID" value="HED09843.1"/>
    <property type="molecule type" value="Genomic_DNA"/>
</dbReference>
<evidence type="ECO:0000256" key="7">
    <source>
        <dbReference type="ARBA" id="ARBA00022741"/>
    </source>
</evidence>
<comment type="pathway">
    <text evidence="1">Amino-acid biosynthesis; L-arginine biosynthesis; N(2)-acetyl-L-ornithine from L-glutamate: step 2/4.</text>
</comment>
<comment type="catalytic activity">
    <reaction evidence="12">
        <text>N-acetyl-L-glutamate + ATP = N-acetyl-L-glutamyl 5-phosphate + ADP</text>
        <dbReference type="Rhea" id="RHEA:14629"/>
        <dbReference type="ChEBI" id="CHEBI:30616"/>
        <dbReference type="ChEBI" id="CHEBI:44337"/>
        <dbReference type="ChEBI" id="CHEBI:57936"/>
        <dbReference type="ChEBI" id="CHEBI:456216"/>
        <dbReference type="EC" id="2.7.2.8"/>
    </reaction>
</comment>
<evidence type="ECO:0000256" key="5">
    <source>
        <dbReference type="ARBA" id="ARBA00022605"/>
    </source>
</evidence>
<dbReference type="NCBIfam" id="NF010659">
    <property type="entry name" value="PRK14058.1-1"/>
    <property type="match status" value="1"/>
</dbReference>
<keyword evidence="5" id="KW-0028">Amino-acid biosynthesis</keyword>
<protein>
    <recommendedName>
        <fullName evidence="3">Acetylglutamate kinase</fullName>
        <ecNumber evidence="2">2.7.2.8</ecNumber>
    </recommendedName>
    <alternativeName>
        <fullName evidence="10">N-acetyl-L-glutamate 5-phosphotransferase</fullName>
    </alternativeName>
    <alternativeName>
        <fullName evidence="11">NAG kinase</fullName>
    </alternativeName>
</protein>
<name>A0A7V1LKW1_CALAY</name>
<dbReference type="Gene3D" id="3.40.1160.10">
    <property type="entry name" value="Acetylglutamate kinase-like"/>
    <property type="match status" value="1"/>
</dbReference>
<dbReference type="GO" id="GO:0005524">
    <property type="term" value="F:ATP binding"/>
    <property type="evidence" value="ECO:0007669"/>
    <property type="project" value="UniProtKB-KW"/>
</dbReference>
<evidence type="ECO:0000256" key="4">
    <source>
        <dbReference type="ARBA" id="ARBA00022571"/>
    </source>
</evidence>
<dbReference type="InterPro" id="IPR004662">
    <property type="entry name" value="AcgluKinase_fam"/>
</dbReference>
<keyword evidence="9" id="KW-0067">ATP-binding</keyword>
<evidence type="ECO:0000313" key="14">
    <source>
        <dbReference type="EMBL" id="HED09843.1"/>
    </source>
</evidence>
<dbReference type="EC" id="2.7.2.8" evidence="2"/>
<dbReference type="InterPro" id="IPR001048">
    <property type="entry name" value="Asp/Glu/Uridylate_kinase"/>
</dbReference>
<evidence type="ECO:0000256" key="3">
    <source>
        <dbReference type="ARBA" id="ARBA00021197"/>
    </source>
</evidence>
<sequence>MIILKIGGGKDINITGVAEDLAALSEPLLIVHGANAWRDELAGRMGWEINRVTSVSGFSSTLSDTGLIDLQMMAYAGLRNKRIVETLRQHGVNAIGLSGLDGALIRGKRNAGIRVRQKGKLKLLKDFSGKPRSINSALLDMLLEAGYVPVITVPIIDENNRAINSENDDIVTLLNSHYKARRVIQLIEEKGLLSDPADRDSLVEKVTHADLETWINKEQGRIKRKLYAIGKLLAGGAHKVVIADGRVAHPVNAALRDKGTVFE</sequence>
<evidence type="ECO:0000256" key="1">
    <source>
        <dbReference type="ARBA" id="ARBA00004828"/>
    </source>
</evidence>
<feature type="domain" description="Aspartate/glutamate/uridylate kinase" evidence="13">
    <location>
        <begin position="2"/>
        <end position="244"/>
    </location>
</feature>
<evidence type="ECO:0000259" key="13">
    <source>
        <dbReference type="Pfam" id="PF00696"/>
    </source>
</evidence>
<evidence type="ECO:0000256" key="11">
    <source>
        <dbReference type="ARBA" id="ARBA00030639"/>
    </source>
</evidence>
<keyword evidence="7" id="KW-0547">Nucleotide-binding</keyword>
<dbReference type="PANTHER" id="PTHR23342:SF0">
    <property type="entry name" value="N-ACETYLGLUTAMATE SYNTHASE, MITOCHONDRIAL"/>
    <property type="match status" value="1"/>
</dbReference>
<proteinExistence type="predicted"/>
<dbReference type="GO" id="GO:0006526">
    <property type="term" value="P:L-arginine biosynthetic process"/>
    <property type="evidence" value="ECO:0007669"/>
    <property type="project" value="UniProtKB-KW"/>
</dbReference>
<evidence type="ECO:0000256" key="6">
    <source>
        <dbReference type="ARBA" id="ARBA00022679"/>
    </source>
</evidence>
<dbReference type="SUPFAM" id="SSF53633">
    <property type="entry name" value="Carbamate kinase-like"/>
    <property type="match status" value="1"/>
</dbReference>
<reference evidence="14" key="1">
    <citation type="journal article" date="2020" name="mSystems">
        <title>Genome- and Community-Level Interaction Insights into Carbon Utilization and Element Cycling Functions of Hydrothermarchaeota in Hydrothermal Sediment.</title>
        <authorList>
            <person name="Zhou Z."/>
            <person name="Liu Y."/>
            <person name="Xu W."/>
            <person name="Pan J."/>
            <person name="Luo Z.H."/>
            <person name="Li M."/>
        </authorList>
    </citation>
    <scope>NUCLEOTIDE SEQUENCE [LARGE SCALE GENOMIC DNA]</scope>
    <source>
        <strain evidence="14">HyVt-456</strain>
    </source>
</reference>
<dbReference type="AlphaFoldDB" id="A0A7V1LKW1"/>
<evidence type="ECO:0000256" key="12">
    <source>
        <dbReference type="ARBA" id="ARBA00048141"/>
    </source>
</evidence>
<comment type="caution">
    <text evidence="14">The sequence shown here is derived from an EMBL/GenBank/DDBJ whole genome shotgun (WGS) entry which is preliminary data.</text>
</comment>
<dbReference type="InterPro" id="IPR036393">
    <property type="entry name" value="AceGlu_kinase-like_sf"/>
</dbReference>
<accession>A0A7V1LKW1</accession>
<evidence type="ECO:0000256" key="9">
    <source>
        <dbReference type="ARBA" id="ARBA00022840"/>
    </source>
</evidence>
<dbReference type="Proteomes" id="UP000886005">
    <property type="component" value="Unassembled WGS sequence"/>
</dbReference>
<keyword evidence="8 14" id="KW-0418">Kinase</keyword>
<organism evidence="14">
    <name type="scientific">Caldithrix abyssi</name>
    <dbReference type="NCBI Taxonomy" id="187145"/>
    <lineage>
        <taxon>Bacteria</taxon>
        <taxon>Pseudomonadati</taxon>
        <taxon>Calditrichota</taxon>
        <taxon>Calditrichia</taxon>
        <taxon>Calditrichales</taxon>
        <taxon>Calditrichaceae</taxon>
        <taxon>Caldithrix</taxon>
    </lineage>
</organism>
<keyword evidence="6" id="KW-0808">Transferase</keyword>
<evidence type="ECO:0000256" key="8">
    <source>
        <dbReference type="ARBA" id="ARBA00022777"/>
    </source>
</evidence>
<keyword evidence="4" id="KW-0055">Arginine biosynthesis</keyword>